<dbReference type="KEGG" id="bcau:I6G59_17820"/>
<evidence type="ECO:0000313" key="3">
    <source>
        <dbReference type="EMBL" id="QPS33737.1"/>
    </source>
</evidence>
<reference evidence="3 4" key="1">
    <citation type="submission" date="2020-12" db="EMBL/GenBank/DDBJ databases">
        <title>FDA dAtabase for Regulatory Grade micrObial Sequences (FDA-ARGOS): Supporting development and validation of Infectious Disease Dx tests.</title>
        <authorList>
            <person name="Sproer C."/>
            <person name="Gronow S."/>
            <person name="Severitt S."/>
            <person name="Schroder I."/>
            <person name="Tallon L."/>
            <person name="Sadzewicz L."/>
            <person name="Zhao X."/>
            <person name="Boylan J."/>
            <person name="Ott S."/>
            <person name="Bowen H."/>
            <person name="Vavikolanu K."/>
            <person name="Mehta A."/>
            <person name="Aluvathingal J."/>
            <person name="Nadendla S."/>
            <person name="Lowell S."/>
            <person name="Myers T."/>
            <person name="Yan Y."/>
            <person name="Sichtig H."/>
        </authorList>
    </citation>
    <scope>NUCLEOTIDE SEQUENCE [LARGE SCALE GENOMIC DNA]</scope>
    <source>
        <strain evidence="3 4">FDAARGOS_902</strain>
    </source>
</reference>
<dbReference type="EMBL" id="CP065682">
    <property type="protein sequence ID" value="QPS33737.1"/>
    <property type="molecule type" value="Genomic_DNA"/>
</dbReference>
<evidence type="ECO:0000256" key="1">
    <source>
        <dbReference type="SAM" id="MobiDB-lite"/>
    </source>
</evidence>
<evidence type="ECO:0000256" key="2">
    <source>
        <dbReference type="SAM" id="Phobius"/>
    </source>
</evidence>
<dbReference type="Proteomes" id="UP000594979">
    <property type="component" value="Chromosome"/>
</dbReference>
<protein>
    <submittedName>
        <fullName evidence="3">DUF1269 domain-containing protein</fullName>
    </submittedName>
</protein>
<keyword evidence="2" id="KW-0472">Membrane</keyword>
<dbReference type="RefSeq" id="WP_197932038.1">
    <property type="nucleotide sequence ID" value="NZ_CP065682.1"/>
</dbReference>
<sequence>MSETNIVLLTWDNSSTAYEAFSKFRDLDSAAITIVASAVVERNDRGRLRVTDGQDNDLGLSTLGGGGIGALIGILGGPLGVLLGFATGALIGSTVDAERTFDADDALTVFSSALPAGRTGVIAEVEETDPAVLDDFAKSTGAELLRRPEDEVLDEVAAAEDAAIAAADAAREKAKEAKKAERKEKREERIAKIKAKL</sequence>
<gene>
    <name evidence="3" type="ORF">I6G59_17820</name>
</gene>
<keyword evidence="2" id="KW-1133">Transmembrane helix</keyword>
<keyword evidence="2" id="KW-0812">Transmembrane</keyword>
<accession>A0A7T2TH05</accession>
<feature type="transmembrane region" description="Helical" evidence="2">
    <location>
        <begin position="68"/>
        <end position="91"/>
    </location>
</feature>
<name>A0A7T2TH05_9MICO</name>
<organism evidence="3 4">
    <name type="scientific">Brevibacterium casei</name>
    <dbReference type="NCBI Taxonomy" id="33889"/>
    <lineage>
        <taxon>Bacteria</taxon>
        <taxon>Bacillati</taxon>
        <taxon>Actinomycetota</taxon>
        <taxon>Actinomycetes</taxon>
        <taxon>Micrococcales</taxon>
        <taxon>Brevibacteriaceae</taxon>
        <taxon>Brevibacterium</taxon>
    </lineage>
</organism>
<dbReference type="AlphaFoldDB" id="A0A7T2TH05"/>
<proteinExistence type="predicted"/>
<feature type="compositionally biased region" description="Basic and acidic residues" evidence="1">
    <location>
        <begin position="175"/>
        <end position="191"/>
    </location>
</feature>
<feature type="region of interest" description="Disordered" evidence="1">
    <location>
        <begin position="175"/>
        <end position="197"/>
    </location>
</feature>
<evidence type="ECO:0000313" key="4">
    <source>
        <dbReference type="Proteomes" id="UP000594979"/>
    </source>
</evidence>